<feature type="compositionally biased region" description="Polar residues" evidence="1">
    <location>
        <begin position="13"/>
        <end position="24"/>
    </location>
</feature>
<protein>
    <submittedName>
        <fullName evidence="2">Uncharacterized protein</fullName>
    </submittedName>
</protein>
<evidence type="ECO:0000256" key="1">
    <source>
        <dbReference type="SAM" id="MobiDB-lite"/>
    </source>
</evidence>
<proteinExistence type="predicted"/>
<gene>
    <name evidence="2" type="ORF">M0R45_031530</name>
</gene>
<dbReference type="AlphaFoldDB" id="A0AAW1WGN5"/>
<organism evidence="2 3">
    <name type="scientific">Rubus argutus</name>
    <name type="common">Southern blackberry</name>
    <dbReference type="NCBI Taxonomy" id="59490"/>
    <lineage>
        <taxon>Eukaryota</taxon>
        <taxon>Viridiplantae</taxon>
        <taxon>Streptophyta</taxon>
        <taxon>Embryophyta</taxon>
        <taxon>Tracheophyta</taxon>
        <taxon>Spermatophyta</taxon>
        <taxon>Magnoliopsida</taxon>
        <taxon>eudicotyledons</taxon>
        <taxon>Gunneridae</taxon>
        <taxon>Pentapetalae</taxon>
        <taxon>rosids</taxon>
        <taxon>fabids</taxon>
        <taxon>Rosales</taxon>
        <taxon>Rosaceae</taxon>
        <taxon>Rosoideae</taxon>
        <taxon>Rosoideae incertae sedis</taxon>
        <taxon>Rubus</taxon>
    </lineage>
</organism>
<sequence>MVAATAAAPQLLRYSSTSGTNNRPANKDKKKKKKNSSILNTITGFNSQNDLEYLGKLLAGSIVGGAVINRAKD</sequence>
<name>A0AAW1WGN5_RUBAR</name>
<comment type="caution">
    <text evidence="2">The sequence shown here is derived from an EMBL/GenBank/DDBJ whole genome shotgun (WGS) entry which is preliminary data.</text>
</comment>
<dbReference type="EMBL" id="JBEDUW010000006">
    <property type="protein sequence ID" value="KAK9923096.1"/>
    <property type="molecule type" value="Genomic_DNA"/>
</dbReference>
<feature type="region of interest" description="Disordered" evidence="1">
    <location>
        <begin position="1"/>
        <end position="36"/>
    </location>
</feature>
<evidence type="ECO:0000313" key="2">
    <source>
        <dbReference type="EMBL" id="KAK9923096.1"/>
    </source>
</evidence>
<keyword evidence="3" id="KW-1185">Reference proteome</keyword>
<evidence type="ECO:0000313" key="3">
    <source>
        <dbReference type="Proteomes" id="UP001457282"/>
    </source>
</evidence>
<reference evidence="2 3" key="1">
    <citation type="journal article" date="2023" name="G3 (Bethesda)">
        <title>A chromosome-length genome assembly and annotation of blackberry (Rubus argutus, cv. 'Hillquist').</title>
        <authorList>
            <person name="Bruna T."/>
            <person name="Aryal R."/>
            <person name="Dudchenko O."/>
            <person name="Sargent D.J."/>
            <person name="Mead D."/>
            <person name="Buti M."/>
            <person name="Cavallini A."/>
            <person name="Hytonen T."/>
            <person name="Andres J."/>
            <person name="Pham M."/>
            <person name="Weisz D."/>
            <person name="Mascagni F."/>
            <person name="Usai G."/>
            <person name="Natali L."/>
            <person name="Bassil N."/>
            <person name="Fernandez G.E."/>
            <person name="Lomsadze A."/>
            <person name="Armour M."/>
            <person name="Olukolu B."/>
            <person name="Poorten T."/>
            <person name="Britton C."/>
            <person name="Davik J."/>
            <person name="Ashrafi H."/>
            <person name="Aiden E.L."/>
            <person name="Borodovsky M."/>
            <person name="Worthington M."/>
        </authorList>
    </citation>
    <scope>NUCLEOTIDE SEQUENCE [LARGE SCALE GENOMIC DNA]</scope>
    <source>
        <strain evidence="2">PI 553951</strain>
    </source>
</reference>
<dbReference type="Proteomes" id="UP001457282">
    <property type="component" value="Unassembled WGS sequence"/>
</dbReference>
<accession>A0AAW1WGN5</accession>